<dbReference type="InterPro" id="IPR000305">
    <property type="entry name" value="GIY-YIG_endonuc"/>
</dbReference>
<dbReference type="EMBL" id="FMXR01000004">
    <property type="protein sequence ID" value="SDB04128.1"/>
    <property type="molecule type" value="Genomic_DNA"/>
</dbReference>
<proteinExistence type="predicted"/>
<dbReference type="InterPro" id="IPR035901">
    <property type="entry name" value="GIY-YIG_endonuc_sf"/>
</dbReference>
<keyword evidence="3" id="KW-1185">Reference proteome</keyword>
<feature type="domain" description="GIY-YIG" evidence="1">
    <location>
        <begin position="29"/>
        <end position="113"/>
    </location>
</feature>
<protein>
    <submittedName>
        <fullName evidence="2">GIY-YIG catalytic domain-containing protein</fullName>
    </submittedName>
</protein>
<dbReference type="Gene3D" id="3.40.1440.10">
    <property type="entry name" value="GIY-YIG endonuclease"/>
    <property type="match status" value="1"/>
</dbReference>
<reference evidence="2" key="1">
    <citation type="submission" date="2016-10" db="EMBL/GenBank/DDBJ databases">
        <authorList>
            <person name="de Groot N.N."/>
        </authorList>
    </citation>
    <scope>NUCLEOTIDE SEQUENCE [LARGE SCALE GENOMIC DNA]</scope>
    <source>
        <strain evidence="2">DSM 3217</strain>
    </source>
</reference>
<dbReference type="AlphaFoldDB" id="A0A1G6A6R4"/>
<dbReference type="Proteomes" id="UP000199228">
    <property type="component" value="Unassembled WGS sequence"/>
</dbReference>
<dbReference type="SUPFAM" id="SSF82771">
    <property type="entry name" value="GIY-YIG endonuclease"/>
    <property type="match status" value="1"/>
</dbReference>
<organism evidence="2 3">
    <name type="scientific">Eubacterium oxidoreducens</name>
    <dbReference type="NCBI Taxonomy" id="1732"/>
    <lineage>
        <taxon>Bacteria</taxon>
        <taxon>Bacillati</taxon>
        <taxon>Bacillota</taxon>
        <taxon>Clostridia</taxon>
        <taxon>Eubacteriales</taxon>
        <taxon>Eubacteriaceae</taxon>
        <taxon>Eubacterium</taxon>
    </lineage>
</organism>
<evidence type="ECO:0000313" key="3">
    <source>
        <dbReference type="Proteomes" id="UP000199228"/>
    </source>
</evidence>
<dbReference type="CDD" id="cd00719">
    <property type="entry name" value="GIY-YIG_SF"/>
    <property type="match status" value="1"/>
</dbReference>
<sequence length="120" mass="13991">MRKLLHGKKELTVDEFFAIREEDYVDAPNFEGIYIIFNRSRNLYYVGQSVRVFSRVNSHFTGKGNGDVYADYIYGDDFRIRMISLKGSGYRNLDDLERETIARYNAYAKGYNKTKGNMGD</sequence>
<accession>A0A1G6A6R4</accession>
<evidence type="ECO:0000259" key="1">
    <source>
        <dbReference type="PROSITE" id="PS50164"/>
    </source>
</evidence>
<gene>
    <name evidence="2" type="ORF">SAMN02910417_00327</name>
</gene>
<name>A0A1G6A6R4_EUBOX</name>
<dbReference type="Pfam" id="PF01541">
    <property type="entry name" value="GIY-YIG"/>
    <property type="match status" value="1"/>
</dbReference>
<evidence type="ECO:0000313" key="2">
    <source>
        <dbReference type="EMBL" id="SDB04128.1"/>
    </source>
</evidence>
<dbReference type="PROSITE" id="PS50164">
    <property type="entry name" value="GIY_YIG"/>
    <property type="match status" value="1"/>
</dbReference>
<dbReference type="STRING" id="1732.SAMN02910417_00327"/>